<dbReference type="Gene3D" id="3.90.1720.10">
    <property type="entry name" value="endopeptidase domain like (from Nostoc punctiforme)"/>
    <property type="match status" value="1"/>
</dbReference>
<evidence type="ECO:0000313" key="7">
    <source>
        <dbReference type="Proteomes" id="UP000586827"/>
    </source>
</evidence>
<dbReference type="InterPro" id="IPR038765">
    <property type="entry name" value="Papain-like_cys_pep_sf"/>
</dbReference>
<dbReference type="PANTHER" id="PTHR47359">
    <property type="entry name" value="PEPTIDOGLYCAN DL-ENDOPEPTIDASE CWLO"/>
    <property type="match status" value="1"/>
</dbReference>
<comment type="caution">
    <text evidence="6">The sequence shown here is derived from an EMBL/GenBank/DDBJ whole genome shotgun (WGS) entry which is preliminary data.</text>
</comment>
<evidence type="ECO:0000256" key="1">
    <source>
        <dbReference type="ARBA" id="ARBA00007074"/>
    </source>
</evidence>
<keyword evidence="3" id="KW-0378">Hydrolase</keyword>
<protein>
    <submittedName>
        <fullName evidence="6">C40 family peptidase</fullName>
    </submittedName>
</protein>
<dbReference type="AlphaFoldDB" id="A0A849CEC1"/>
<evidence type="ECO:0000256" key="3">
    <source>
        <dbReference type="ARBA" id="ARBA00022801"/>
    </source>
</evidence>
<dbReference type="InterPro" id="IPR000064">
    <property type="entry name" value="NLP_P60_dom"/>
</dbReference>
<accession>A0A849CEC1</accession>
<reference evidence="6 7" key="1">
    <citation type="submission" date="2020-05" db="EMBL/GenBank/DDBJ databases">
        <title>MicrobeNet Type strains.</title>
        <authorList>
            <person name="Nicholson A.C."/>
        </authorList>
    </citation>
    <scope>NUCLEOTIDE SEQUENCE [LARGE SCALE GENOMIC DNA]</scope>
    <source>
        <strain evidence="6 7">JCM 3224</strain>
    </source>
</reference>
<dbReference type="GO" id="GO:0008234">
    <property type="term" value="F:cysteine-type peptidase activity"/>
    <property type="evidence" value="ECO:0007669"/>
    <property type="project" value="UniProtKB-KW"/>
</dbReference>
<keyword evidence="4" id="KW-0788">Thiol protease</keyword>
<dbReference type="EMBL" id="JABELX010000011">
    <property type="protein sequence ID" value="NNH73669.1"/>
    <property type="molecule type" value="Genomic_DNA"/>
</dbReference>
<name>A0A849CEC1_9NOCA</name>
<keyword evidence="2" id="KW-0645">Protease</keyword>
<evidence type="ECO:0000259" key="5">
    <source>
        <dbReference type="PROSITE" id="PS51935"/>
    </source>
</evidence>
<dbReference type="Proteomes" id="UP000586827">
    <property type="component" value="Unassembled WGS sequence"/>
</dbReference>
<evidence type="ECO:0000313" key="6">
    <source>
        <dbReference type="EMBL" id="NNH73669.1"/>
    </source>
</evidence>
<sequence>MGQGTLGPDTSQPATLAGYDSKQLDIARAIVAIGEQRQIPESGILAALMAASTESGLKNYANSGVPESLSYPHDAVGSDHDSVGPFQLRASIWADQVGGMAGLMDPLRQIGWFYDQLLAVPGWQTRDPADLAQAVERSAYPDAYATKREAAHALHRAFRGATPPAVVSASGAGPLCTTDPATGIASAGSGGAASDFGARVLAEGMRGLGLPYVWGGGDHTGPTGGGFDCSGLTLFAVAQASEGRIVLGHYTGDQQRDPRGAPVALDRMQPGDLIYFTSPGEADSHHTGIFAGLDPATGEPQLLNAPTHGIPVQVQPLSDFASDRMDVRRFGAQQQDSRP</sequence>
<evidence type="ECO:0000256" key="4">
    <source>
        <dbReference type="ARBA" id="ARBA00022807"/>
    </source>
</evidence>
<dbReference type="SUPFAM" id="SSF54001">
    <property type="entry name" value="Cysteine proteinases"/>
    <property type="match status" value="1"/>
</dbReference>
<evidence type="ECO:0000256" key="2">
    <source>
        <dbReference type="ARBA" id="ARBA00022670"/>
    </source>
</evidence>
<dbReference type="InterPro" id="IPR051794">
    <property type="entry name" value="PG_Endopeptidase_C40"/>
</dbReference>
<dbReference type="Pfam" id="PF00877">
    <property type="entry name" value="NLPC_P60"/>
    <property type="match status" value="1"/>
</dbReference>
<proteinExistence type="inferred from homology"/>
<dbReference type="PANTHER" id="PTHR47359:SF3">
    <property type="entry name" value="NLP_P60 DOMAIN-CONTAINING PROTEIN-RELATED"/>
    <property type="match status" value="1"/>
</dbReference>
<comment type="similarity">
    <text evidence="1">Belongs to the peptidase C40 family.</text>
</comment>
<gene>
    <name evidence="6" type="ORF">HLB23_28100</name>
</gene>
<feature type="domain" description="NlpC/P60" evidence="5">
    <location>
        <begin position="194"/>
        <end position="336"/>
    </location>
</feature>
<keyword evidence="7" id="KW-1185">Reference proteome</keyword>
<organism evidence="6 7">
    <name type="scientific">Nocardia uniformis</name>
    <dbReference type="NCBI Taxonomy" id="53432"/>
    <lineage>
        <taxon>Bacteria</taxon>
        <taxon>Bacillati</taxon>
        <taxon>Actinomycetota</taxon>
        <taxon>Actinomycetes</taxon>
        <taxon>Mycobacteriales</taxon>
        <taxon>Nocardiaceae</taxon>
        <taxon>Nocardia</taxon>
    </lineage>
</organism>
<dbReference type="GO" id="GO:0006508">
    <property type="term" value="P:proteolysis"/>
    <property type="evidence" value="ECO:0007669"/>
    <property type="project" value="UniProtKB-KW"/>
</dbReference>
<dbReference type="PROSITE" id="PS51935">
    <property type="entry name" value="NLPC_P60"/>
    <property type="match status" value="1"/>
</dbReference>